<reference evidence="1" key="1">
    <citation type="submission" date="2018-08" db="EMBL/GenBank/DDBJ databases">
        <title>Comparative genomics of wild bee and flower associated Lactobacillus reveals potential adaptation to the bee host.</title>
        <authorList>
            <person name="Vuong H.Q."/>
            <person name="Mcfrederick Q.S."/>
        </authorList>
    </citation>
    <scope>NUCLEOTIDE SEQUENCE</scope>
    <source>
        <strain evidence="1">HV_63</strain>
    </source>
</reference>
<dbReference type="RefSeq" id="WP_108982928.1">
    <property type="nucleotide sequence ID" value="NZ_BAABXB010000094.1"/>
</dbReference>
<organism evidence="1 2">
    <name type="scientific">Apilactobacillus micheneri</name>
    <dbReference type="NCBI Taxonomy" id="1899430"/>
    <lineage>
        <taxon>Bacteria</taxon>
        <taxon>Bacillati</taxon>
        <taxon>Bacillota</taxon>
        <taxon>Bacilli</taxon>
        <taxon>Lactobacillales</taxon>
        <taxon>Lactobacillaceae</taxon>
        <taxon>Apilactobacillus</taxon>
    </lineage>
</organism>
<dbReference type="Proteomes" id="UP000784700">
    <property type="component" value="Unassembled WGS sequence"/>
</dbReference>
<dbReference type="EMBL" id="QUBG01000002">
    <property type="protein sequence ID" value="TPR44981.1"/>
    <property type="molecule type" value="Genomic_DNA"/>
</dbReference>
<dbReference type="GeneID" id="58107944"/>
<name>A0A2S2JLK5_9LACO</name>
<comment type="caution">
    <text evidence="1">The sequence shown here is derived from an EMBL/GenBank/DDBJ whole genome shotgun (WGS) entry which is preliminary data.</text>
</comment>
<gene>
    <name evidence="1" type="ORF">DY130_01975</name>
</gene>
<dbReference type="AlphaFoldDB" id="A0A2S2JLK5"/>
<evidence type="ECO:0008006" key="3">
    <source>
        <dbReference type="Google" id="ProtNLM"/>
    </source>
</evidence>
<dbReference type="OrthoDB" id="5506143at2"/>
<evidence type="ECO:0000313" key="1">
    <source>
        <dbReference type="EMBL" id="TPR44981.1"/>
    </source>
</evidence>
<sequence length="168" mass="19951">MFNFEEMLKKSVADFRLSEQKSNFAVNKNNRLQKAYINLDISLSRLAKDSKRFSILSNSNMNIDITNYKNTMIKDFTESMNLFFLVANLKNWNHLIIISDDEQNKLFKNKADKEFSNVYLVIKKMMINSFFNHSEKDFTYAWKIFNKFGIVDMNLSIDDISKEFFNKN</sequence>
<protein>
    <recommendedName>
        <fullName evidence="3">dUTPase</fullName>
    </recommendedName>
</protein>
<accession>A0A2S2JLK5</accession>
<proteinExistence type="predicted"/>
<evidence type="ECO:0000313" key="2">
    <source>
        <dbReference type="Proteomes" id="UP000784700"/>
    </source>
</evidence>